<dbReference type="GO" id="GO:0070914">
    <property type="term" value="P:UV-damage excision repair"/>
    <property type="evidence" value="ECO:0007669"/>
    <property type="project" value="TreeGrafter"/>
</dbReference>
<dbReference type="SUPFAM" id="SSF46955">
    <property type="entry name" value="Putative DNA-binding domain"/>
    <property type="match status" value="1"/>
</dbReference>
<dbReference type="InterPro" id="IPR036957">
    <property type="entry name" value="Znf_PARP_sf"/>
</dbReference>
<dbReference type="GO" id="GO:0000715">
    <property type="term" value="P:nucleotide-excision repair, DNA damage recognition"/>
    <property type="evidence" value="ECO:0007669"/>
    <property type="project" value="TreeGrafter"/>
</dbReference>
<dbReference type="GO" id="GO:0003684">
    <property type="term" value="F:damaged DNA binding"/>
    <property type="evidence" value="ECO:0007669"/>
    <property type="project" value="InterPro"/>
</dbReference>
<evidence type="ECO:0000256" key="3">
    <source>
        <dbReference type="ARBA" id="ARBA00022771"/>
    </source>
</evidence>
<keyword evidence="4" id="KW-0862">Zinc</keyword>
<evidence type="ECO:0000256" key="2">
    <source>
        <dbReference type="ARBA" id="ARBA00022723"/>
    </source>
</evidence>
<dbReference type="SMART" id="SM01336">
    <property type="entry name" value="zf-PARP"/>
    <property type="match status" value="1"/>
</dbReference>
<keyword evidence="3" id="KW-0863">Zinc-finger</keyword>
<dbReference type="Gene3D" id="3.30.1740.10">
    <property type="entry name" value="Zinc finger, PARP-type"/>
    <property type="match status" value="1"/>
</dbReference>
<dbReference type="Proteomes" id="UP000095751">
    <property type="component" value="Unassembled WGS sequence"/>
</dbReference>
<evidence type="ECO:0000259" key="6">
    <source>
        <dbReference type="PROSITE" id="PS50064"/>
    </source>
</evidence>
<dbReference type="GO" id="GO:0008270">
    <property type="term" value="F:zinc ion binding"/>
    <property type="evidence" value="ECO:0007669"/>
    <property type="project" value="UniProtKB-KW"/>
</dbReference>
<evidence type="ECO:0000313" key="8">
    <source>
        <dbReference type="Proteomes" id="UP000095751"/>
    </source>
</evidence>
<evidence type="ECO:0000256" key="4">
    <source>
        <dbReference type="ARBA" id="ARBA00022833"/>
    </source>
</evidence>
<sequence length="357" mass="41139">MNSLFIEKAKSSRSRCGVCKEHIQVGEQRVGTQRWFPFKGFPCTTWHHRVCYDRPWTLSPAETVPLSEQSESYAAFVKSARLVVSPSVRKFREKIMYDNALMCPITRELLDASNSHVHHFGPFDFSRIVKSFITEHQIALHRISYTAAQFSNDALAKSFSAYHEKKKRYLLVHQNANLSILKKRPNFGPCDVCSKCRRLTWIFHEGVCKKCRSSRQYRMRYISCRQCRYHYGLDAKDLLGVDYQPMTNPISANFAPMHLYCRVEIEKLAVEKFGSLEKTREIQEAKRTQGFHMNLRAPRSASIADDHRGQFATPGQLRYLLDLGAEPVAGLSKISASEAIDMMKQSGMKRKKQVCRL</sequence>
<dbReference type="InterPro" id="IPR001510">
    <property type="entry name" value="Znf_PARP"/>
</dbReference>
<dbReference type="EMBL" id="KV784369">
    <property type="protein sequence ID" value="OEU10978.1"/>
    <property type="molecule type" value="Genomic_DNA"/>
</dbReference>
<dbReference type="InterPro" id="IPR037129">
    <property type="entry name" value="XPA_sf"/>
</dbReference>
<dbReference type="AlphaFoldDB" id="A0A1E7EY76"/>
<organism evidence="7 8">
    <name type="scientific">Fragilariopsis cylindrus CCMP1102</name>
    <dbReference type="NCBI Taxonomy" id="635003"/>
    <lineage>
        <taxon>Eukaryota</taxon>
        <taxon>Sar</taxon>
        <taxon>Stramenopiles</taxon>
        <taxon>Ochrophyta</taxon>
        <taxon>Bacillariophyta</taxon>
        <taxon>Bacillariophyceae</taxon>
        <taxon>Bacillariophycidae</taxon>
        <taxon>Bacillariales</taxon>
        <taxon>Bacillariaceae</taxon>
        <taxon>Fragilariopsis</taxon>
    </lineage>
</organism>
<evidence type="ECO:0000256" key="1">
    <source>
        <dbReference type="ARBA" id="ARBA00004123"/>
    </source>
</evidence>
<keyword evidence="2" id="KW-0479">Metal-binding</keyword>
<protein>
    <recommendedName>
        <fullName evidence="6">PARP-type domain-containing protein</fullName>
    </recommendedName>
</protein>
<comment type="subcellular location">
    <subcellularLocation>
        <location evidence="1">Nucleus</location>
    </subcellularLocation>
</comment>
<dbReference type="InterPro" id="IPR000465">
    <property type="entry name" value="XPA/RAD14"/>
</dbReference>
<accession>A0A1E7EY76</accession>
<dbReference type="OrthoDB" id="5368863at2759"/>
<keyword evidence="5" id="KW-0539">Nucleus</keyword>
<dbReference type="PROSITE" id="PS50064">
    <property type="entry name" value="ZF_PARP_2"/>
    <property type="match status" value="1"/>
</dbReference>
<dbReference type="GO" id="GO:0000110">
    <property type="term" value="C:nucleotide-excision repair factor 1 complex"/>
    <property type="evidence" value="ECO:0007669"/>
    <property type="project" value="TreeGrafter"/>
</dbReference>
<gene>
    <name evidence="7" type="ORF">FRACYDRAFT_246079</name>
</gene>
<dbReference type="SUPFAM" id="SSF57716">
    <property type="entry name" value="Glucocorticoid receptor-like (DNA-binding domain)"/>
    <property type="match status" value="1"/>
</dbReference>
<evidence type="ECO:0000256" key="5">
    <source>
        <dbReference type="ARBA" id="ARBA00023242"/>
    </source>
</evidence>
<dbReference type="PANTHER" id="PTHR10142:SF0">
    <property type="entry name" value="DNA REPAIR PROTEIN COMPLEMENTING XP-A CELLS"/>
    <property type="match status" value="1"/>
</dbReference>
<keyword evidence="8" id="KW-1185">Reference proteome</keyword>
<dbReference type="KEGG" id="fcy:FRACYDRAFT_246079"/>
<feature type="domain" description="PARP-type" evidence="6">
    <location>
        <begin position="4"/>
        <end position="52"/>
    </location>
</feature>
<reference evidence="7 8" key="1">
    <citation type="submission" date="2016-09" db="EMBL/GenBank/DDBJ databases">
        <title>Extensive genetic diversity and differential bi-allelic expression allows diatom success in the polar Southern Ocean.</title>
        <authorList>
            <consortium name="DOE Joint Genome Institute"/>
            <person name="Mock T."/>
            <person name="Otillar R.P."/>
            <person name="Strauss J."/>
            <person name="Dupont C."/>
            <person name="Frickenhaus S."/>
            <person name="Maumus F."/>
            <person name="Mcmullan M."/>
            <person name="Sanges R."/>
            <person name="Schmutz J."/>
            <person name="Toseland A."/>
            <person name="Valas R."/>
            <person name="Veluchamy A."/>
            <person name="Ward B.J."/>
            <person name="Allen A."/>
            <person name="Barry K."/>
            <person name="Falciatore A."/>
            <person name="Ferrante M."/>
            <person name="Fortunato A.E."/>
            <person name="Gloeckner G."/>
            <person name="Gruber A."/>
            <person name="Hipkin R."/>
            <person name="Janech M."/>
            <person name="Kroth P."/>
            <person name="Leese F."/>
            <person name="Lindquist E."/>
            <person name="Lyon B.R."/>
            <person name="Martin J."/>
            <person name="Mayer C."/>
            <person name="Parker M."/>
            <person name="Quesneville H."/>
            <person name="Raymond J."/>
            <person name="Uhlig C."/>
            <person name="Valentin K.U."/>
            <person name="Worden A.Z."/>
            <person name="Armbrust E.V."/>
            <person name="Bowler C."/>
            <person name="Green B."/>
            <person name="Moulton V."/>
            <person name="Van Oosterhout C."/>
            <person name="Grigoriev I."/>
        </authorList>
    </citation>
    <scope>NUCLEOTIDE SEQUENCE [LARGE SCALE GENOMIC DNA]</scope>
    <source>
        <strain evidence="7 8">CCMP1102</strain>
    </source>
</reference>
<dbReference type="Gene3D" id="3.90.530.10">
    <property type="entry name" value="XPA C-terminal domain"/>
    <property type="match status" value="1"/>
</dbReference>
<proteinExistence type="predicted"/>
<dbReference type="GO" id="GO:1901255">
    <property type="term" value="P:nucleotide-excision repair involved in interstrand cross-link repair"/>
    <property type="evidence" value="ECO:0007669"/>
    <property type="project" value="TreeGrafter"/>
</dbReference>
<dbReference type="PANTHER" id="PTHR10142">
    <property type="entry name" value="DNA REPAIR PROTEIN COMPLEMENTING XP-A CELLS"/>
    <property type="match status" value="1"/>
</dbReference>
<name>A0A1E7EY76_9STRA</name>
<evidence type="ECO:0000313" key="7">
    <source>
        <dbReference type="EMBL" id="OEU10978.1"/>
    </source>
</evidence>
<dbReference type="InParanoid" id="A0A1E7EY76"/>
<dbReference type="CDD" id="cd21075">
    <property type="entry name" value="DBD_XPA-like"/>
    <property type="match status" value="1"/>
</dbReference>
<dbReference type="InterPro" id="IPR009061">
    <property type="entry name" value="DNA-bd_dom_put_sf"/>
</dbReference>
<dbReference type="GO" id="GO:0006284">
    <property type="term" value="P:base-excision repair"/>
    <property type="evidence" value="ECO:0007669"/>
    <property type="project" value="TreeGrafter"/>
</dbReference>